<keyword evidence="4" id="KW-0964">Secreted</keyword>
<keyword evidence="8" id="KW-1185">Reference proteome</keyword>
<dbReference type="SUPFAM" id="SSF57501">
    <property type="entry name" value="Cystine-knot cytokines"/>
    <property type="match status" value="1"/>
</dbReference>
<dbReference type="PANTHER" id="PTHR10494:SF6">
    <property type="entry name" value="NOGGIN"/>
    <property type="match status" value="1"/>
</dbReference>
<dbReference type="GO" id="GO:0030514">
    <property type="term" value="P:negative regulation of BMP signaling pathway"/>
    <property type="evidence" value="ECO:0007669"/>
    <property type="project" value="InterPro"/>
</dbReference>
<keyword evidence="3" id="KW-0217">Developmental protein</keyword>
<organism evidence="7 8">
    <name type="scientific">Dreissena polymorpha</name>
    <name type="common">Zebra mussel</name>
    <name type="synonym">Mytilus polymorpha</name>
    <dbReference type="NCBI Taxonomy" id="45954"/>
    <lineage>
        <taxon>Eukaryota</taxon>
        <taxon>Metazoa</taxon>
        <taxon>Spiralia</taxon>
        <taxon>Lophotrochozoa</taxon>
        <taxon>Mollusca</taxon>
        <taxon>Bivalvia</taxon>
        <taxon>Autobranchia</taxon>
        <taxon>Heteroconchia</taxon>
        <taxon>Euheterodonta</taxon>
        <taxon>Imparidentia</taxon>
        <taxon>Neoheterodontei</taxon>
        <taxon>Myida</taxon>
        <taxon>Dreissenoidea</taxon>
        <taxon>Dreissenidae</taxon>
        <taxon>Dreissena</taxon>
    </lineage>
</organism>
<keyword evidence="5" id="KW-0732">Signal</keyword>
<protein>
    <submittedName>
        <fullName evidence="7">Uncharacterized protein</fullName>
    </submittedName>
</protein>
<evidence type="ECO:0000256" key="5">
    <source>
        <dbReference type="ARBA" id="ARBA00022729"/>
    </source>
</evidence>
<accession>A0A9D4MDZ4</accession>
<evidence type="ECO:0000313" key="8">
    <source>
        <dbReference type="Proteomes" id="UP000828390"/>
    </source>
</evidence>
<comment type="similarity">
    <text evidence="2">Belongs to the noggin family.</text>
</comment>
<evidence type="ECO:0000256" key="4">
    <source>
        <dbReference type="ARBA" id="ARBA00022525"/>
    </source>
</evidence>
<dbReference type="GO" id="GO:0045596">
    <property type="term" value="P:negative regulation of cell differentiation"/>
    <property type="evidence" value="ECO:0007669"/>
    <property type="project" value="InterPro"/>
</dbReference>
<dbReference type="InterPro" id="IPR029034">
    <property type="entry name" value="Cystine-knot_cytokine"/>
</dbReference>
<dbReference type="EMBL" id="JAIWYP010000002">
    <property type="protein sequence ID" value="KAH3873702.1"/>
    <property type="molecule type" value="Genomic_DNA"/>
</dbReference>
<reference evidence="7" key="1">
    <citation type="journal article" date="2019" name="bioRxiv">
        <title>The Genome of the Zebra Mussel, Dreissena polymorpha: A Resource for Invasive Species Research.</title>
        <authorList>
            <person name="McCartney M.A."/>
            <person name="Auch B."/>
            <person name="Kono T."/>
            <person name="Mallez S."/>
            <person name="Zhang Y."/>
            <person name="Obille A."/>
            <person name="Becker A."/>
            <person name="Abrahante J.E."/>
            <person name="Garbe J."/>
            <person name="Badalamenti J.P."/>
            <person name="Herman A."/>
            <person name="Mangelson H."/>
            <person name="Liachko I."/>
            <person name="Sullivan S."/>
            <person name="Sone E.D."/>
            <person name="Koren S."/>
            <person name="Silverstein K.A.T."/>
            <person name="Beckman K.B."/>
            <person name="Gohl D.M."/>
        </authorList>
    </citation>
    <scope>NUCLEOTIDE SEQUENCE</scope>
    <source>
        <strain evidence="7">Duluth1</strain>
        <tissue evidence="7">Whole animal</tissue>
    </source>
</reference>
<evidence type="ECO:0000313" key="7">
    <source>
        <dbReference type="EMBL" id="KAH3873702.1"/>
    </source>
</evidence>
<dbReference type="PANTHER" id="PTHR10494">
    <property type="entry name" value="BONE MORPHOGENETIC PROTEIN INHIBITOR, NOGGIN"/>
    <property type="match status" value="1"/>
</dbReference>
<comment type="subcellular location">
    <subcellularLocation>
        <location evidence="1">Secreted</location>
    </subcellularLocation>
</comment>
<dbReference type="Proteomes" id="UP000828390">
    <property type="component" value="Unassembled WGS sequence"/>
</dbReference>
<sequence>MLKEADNDMDINDVTAFQRRGTSRPAPSDKLPIMDLIENPNAAFDPPESELNHMKLRKLLGDDFDPEYMGIGRPIIAVFQPNGTVSLNNRRGRPREQRPNFVKEIGKPIRYGTHIRVPGLNMNSRAKQKVKKYIWNYTHCPVVYAWKDLVDQRGTLL</sequence>
<proteinExistence type="inferred from homology"/>
<dbReference type="InterPro" id="IPR008717">
    <property type="entry name" value="Noggin"/>
</dbReference>
<dbReference type="Pfam" id="PF05806">
    <property type="entry name" value="Noggin"/>
    <property type="match status" value="1"/>
</dbReference>
<dbReference type="GO" id="GO:0009953">
    <property type="term" value="P:dorsal/ventral pattern formation"/>
    <property type="evidence" value="ECO:0007669"/>
    <property type="project" value="TreeGrafter"/>
</dbReference>
<gene>
    <name evidence="7" type="ORF">DPMN_036939</name>
</gene>
<name>A0A9D4MDZ4_DREPO</name>
<evidence type="ECO:0000256" key="3">
    <source>
        <dbReference type="ARBA" id="ARBA00022473"/>
    </source>
</evidence>
<evidence type="ECO:0000256" key="6">
    <source>
        <dbReference type="SAM" id="MobiDB-lite"/>
    </source>
</evidence>
<comment type="caution">
    <text evidence="7">The sequence shown here is derived from an EMBL/GenBank/DDBJ whole genome shotgun (WGS) entry which is preliminary data.</text>
</comment>
<dbReference type="GO" id="GO:0005615">
    <property type="term" value="C:extracellular space"/>
    <property type="evidence" value="ECO:0007669"/>
    <property type="project" value="TreeGrafter"/>
</dbReference>
<reference evidence="7" key="2">
    <citation type="submission" date="2020-11" db="EMBL/GenBank/DDBJ databases">
        <authorList>
            <person name="McCartney M.A."/>
            <person name="Auch B."/>
            <person name="Kono T."/>
            <person name="Mallez S."/>
            <person name="Becker A."/>
            <person name="Gohl D.M."/>
            <person name="Silverstein K.A.T."/>
            <person name="Koren S."/>
            <person name="Bechman K.B."/>
            <person name="Herman A."/>
            <person name="Abrahante J.E."/>
            <person name="Garbe J."/>
        </authorList>
    </citation>
    <scope>NUCLEOTIDE SEQUENCE</scope>
    <source>
        <strain evidence="7">Duluth1</strain>
        <tissue evidence="7">Whole animal</tissue>
    </source>
</reference>
<dbReference type="AlphaFoldDB" id="A0A9D4MDZ4"/>
<feature type="region of interest" description="Disordered" evidence="6">
    <location>
        <begin position="1"/>
        <end position="32"/>
    </location>
</feature>
<evidence type="ECO:0000256" key="2">
    <source>
        <dbReference type="ARBA" id="ARBA00007480"/>
    </source>
</evidence>
<evidence type="ECO:0000256" key="1">
    <source>
        <dbReference type="ARBA" id="ARBA00004613"/>
    </source>
</evidence>